<dbReference type="EMBL" id="CAUJNA010000088">
    <property type="protein sequence ID" value="CAJ1371574.1"/>
    <property type="molecule type" value="Genomic_DNA"/>
</dbReference>
<feature type="domain" description="Methyltransferase type 11" evidence="2">
    <location>
        <begin position="55"/>
        <end position="150"/>
    </location>
</feature>
<dbReference type="Gene3D" id="3.40.50.150">
    <property type="entry name" value="Vaccinia Virus protein VP39"/>
    <property type="match status" value="1"/>
</dbReference>
<proteinExistence type="predicted"/>
<evidence type="ECO:0000256" key="1">
    <source>
        <dbReference type="SAM" id="MobiDB-lite"/>
    </source>
</evidence>
<feature type="compositionally biased region" description="Polar residues" evidence="1">
    <location>
        <begin position="10"/>
        <end position="22"/>
    </location>
</feature>
<accession>A0AA36HNF5</accession>
<dbReference type="CDD" id="cd02440">
    <property type="entry name" value="AdoMet_MTases"/>
    <property type="match status" value="1"/>
</dbReference>
<evidence type="ECO:0000313" key="4">
    <source>
        <dbReference type="Proteomes" id="UP001178507"/>
    </source>
</evidence>
<dbReference type="PANTHER" id="PTHR45036:SF1">
    <property type="entry name" value="METHYLTRANSFERASE LIKE 7A"/>
    <property type="match status" value="1"/>
</dbReference>
<dbReference type="InterPro" id="IPR052356">
    <property type="entry name" value="Thiol_S-MT"/>
</dbReference>
<dbReference type="Proteomes" id="UP001178507">
    <property type="component" value="Unassembled WGS sequence"/>
</dbReference>
<organism evidence="3 4">
    <name type="scientific">Effrenium voratum</name>
    <dbReference type="NCBI Taxonomy" id="2562239"/>
    <lineage>
        <taxon>Eukaryota</taxon>
        <taxon>Sar</taxon>
        <taxon>Alveolata</taxon>
        <taxon>Dinophyceae</taxon>
        <taxon>Suessiales</taxon>
        <taxon>Symbiodiniaceae</taxon>
        <taxon>Effrenium</taxon>
    </lineage>
</organism>
<dbReference type="InterPro" id="IPR029063">
    <property type="entry name" value="SAM-dependent_MTases_sf"/>
</dbReference>
<evidence type="ECO:0000259" key="2">
    <source>
        <dbReference type="Pfam" id="PF08241"/>
    </source>
</evidence>
<sequence>MAHGLLADRTGTQAESLKSGQTVPGEDLNPEILSAYREAASWALALGRDHLAIADVGAGVGRDLLYIRQSFGQLGLPLQVVAVEPNELAWPALQERLLWCSGVVVKDAAELSAGSFDLAVLQQVLCSADAPQQLLAELRGALKPGGGLLFVEHMCSSLGFRLLRPLQWTLCGCDLCRDPAALLRSFAWQELAITCFDAPVLGVPLVPHIRGLAIKAEVSSGHDFL</sequence>
<dbReference type="GO" id="GO:0008757">
    <property type="term" value="F:S-adenosylmethionine-dependent methyltransferase activity"/>
    <property type="evidence" value="ECO:0007669"/>
    <property type="project" value="InterPro"/>
</dbReference>
<dbReference type="AlphaFoldDB" id="A0AA36HNF5"/>
<gene>
    <name evidence="3" type="ORF">EVOR1521_LOCUS1868</name>
</gene>
<evidence type="ECO:0000313" key="3">
    <source>
        <dbReference type="EMBL" id="CAJ1371574.1"/>
    </source>
</evidence>
<comment type="caution">
    <text evidence="3">The sequence shown here is derived from an EMBL/GenBank/DDBJ whole genome shotgun (WGS) entry which is preliminary data.</text>
</comment>
<dbReference type="SUPFAM" id="SSF53335">
    <property type="entry name" value="S-adenosyl-L-methionine-dependent methyltransferases"/>
    <property type="match status" value="1"/>
</dbReference>
<dbReference type="PANTHER" id="PTHR45036">
    <property type="entry name" value="METHYLTRANSFERASE LIKE 7B"/>
    <property type="match status" value="1"/>
</dbReference>
<protein>
    <recommendedName>
        <fullName evidence="2">Methyltransferase type 11 domain-containing protein</fullName>
    </recommendedName>
</protein>
<keyword evidence="4" id="KW-1185">Reference proteome</keyword>
<dbReference type="InterPro" id="IPR013216">
    <property type="entry name" value="Methyltransf_11"/>
</dbReference>
<name>A0AA36HNF5_9DINO</name>
<dbReference type="Pfam" id="PF08241">
    <property type="entry name" value="Methyltransf_11"/>
    <property type="match status" value="1"/>
</dbReference>
<feature type="region of interest" description="Disordered" evidence="1">
    <location>
        <begin position="1"/>
        <end position="25"/>
    </location>
</feature>
<reference evidence="3" key="1">
    <citation type="submission" date="2023-08" db="EMBL/GenBank/DDBJ databases">
        <authorList>
            <person name="Chen Y."/>
            <person name="Shah S."/>
            <person name="Dougan E. K."/>
            <person name="Thang M."/>
            <person name="Chan C."/>
        </authorList>
    </citation>
    <scope>NUCLEOTIDE SEQUENCE</scope>
</reference>